<dbReference type="EMBL" id="JH603168">
    <property type="protein sequence ID" value="EIC22784.1"/>
    <property type="molecule type" value="Genomic_DNA"/>
</dbReference>
<dbReference type="HOGENOM" id="CLU_3019327_0_0_6"/>
<evidence type="ECO:0000313" key="2">
    <source>
        <dbReference type="Proteomes" id="UP000002964"/>
    </source>
</evidence>
<evidence type="ECO:0000313" key="1">
    <source>
        <dbReference type="EMBL" id="EIC22784.1"/>
    </source>
</evidence>
<keyword evidence="2" id="KW-1185">Reference proteome</keyword>
<reference evidence="2" key="1">
    <citation type="submission" date="2011-06" db="EMBL/GenBank/DDBJ databases">
        <authorList>
            <consortium name="US DOE Joint Genome Institute (JGI-PGF)"/>
            <person name="Lucas S."/>
            <person name="Han J."/>
            <person name="Lapidus A."/>
            <person name="Cheng J.-F."/>
            <person name="Goodwin L."/>
            <person name="Pitluck S."/>
            <person name="Peters L."/>
            <person name="Land M.L."/>
            <person name="Hauser L."/>
            <person name="Vogl K."/>
            <person name="Liu Z."/>
            <person name="Overmann J."/>
            <person name="Frigaard N.-U."/>
            <person name="Bryant D.A."/>
            <person name="Woyke T.J."/>
        </authorList>
    </citation>
    <scope>NUCLEOTIDE SEQUENCE [LARGE SCALE GENOMIC DNA]</scope>
    <source>
        <strain evidence="2">970</strain>
    </source>
</reference>
<gene>
    <name evidence="1" type="ORF">Thi970DRAFT_00419</name>
</gene>
<protein>
    <submittedName>
        <fullName evidence="1">Uncharacterized protein</fullName>
    </submittedName>
</protein>
<organism evidence="1 2">
    <name type="scientific">Thiorhodovibrio frisius</name>
    <dbReference type="NCBI Taxonomy" id="631362"/>
    <lineage>
        <taxon>Bacteria</taxon>
        <taxon>Pseudomonadati</taxon>
        <taxon>Pseudomonadota</taxon>
        <taxon>Gammaproteobacteria</taxon>
        <taxon>Chromatiales</taxon>
        <taxon>Chromatiaceae</taxon>
        <taxon>Thiorhodovibrio</taxon>
    </lineage>
</organism>
<name>H8YWF8_9GAMM</name>
<proteinExistence type="predicted"/>
<reference evidence="1 2" key="2">
    <citation type="submission" date="2011-11" db="EMBL/GenBank/DDBJ databases">
        <authorList>
            <consortium name="US DOE Joint Genome Institute"/>
            <person name="Lucas S."/>
            <person name="Han J."/>
            <person name="Lapidus A."/>
            <person name="Cheng J.-F."/>
            <person name="Goodwin L."/>
            <person name="Pitluck S."/>
            <person name="Peters L."/>
            <person name="Ovchinnikova G."/>
            <person name="Zhang X."/>
            <person name="Detter J.C."/>
            <person name="Han C."/>
            <person name="Tapia R."/>
            <person name="Land M."/>
            <person name="Hauser L."/>
            <person name="Kyrpides N."/>
            <person name="Ivanova N."/>
            <person name="Pagani I."/>
            <person name="Vogl K."/>
            <person name="Liu Z."/>
            <person name="Overmann J."/>
            <person name="Frigaard N.-U."/>
            <person name="Bryant D."/>
            <person name="Woyke T."/>
        </authorList>
    </citation>
    <scope>NUCLEOTIDE SEQUENCE [LARGE SCALE GENOMIC DNA]</scope>
    <source>
        <strain evidence="1 2">970</strain>
    </source>
</reference>
<dbReference type="STRING" id="631362.Thi970DRAFT_00419"/>
<accession>H8YWF8</accession>
<feature type="non-terminal residue" evidence="1">
    <location>
        <position position="56"/>
    </location>
</feature>
<dbReference type="AlphaFoldDB" id="H8YWF8"/>
<dbReference type="Proteomes" id="UP000002964">
    <property type="component" value="Unassembled WGS sequence"/>
</dbReference>
<sequence>MNPSDALIRTDLDQIPAISRRLARLSLQFFLNDTSLVKRLNDWDFLSTLLATEPVP</sequence>